<dbReference type="Reactome" id="R-DME-8874177">
    <property type="pathway name" value="ATF6B (ATF6-beta) activates chaperones"/>
</dbReference>
<dbReference type="InterPro" id="IPR051882">
    <property type="entry name" value="ATF_bZIP_TF"/>
</dbReference>
<reference evidence="11" key="13">
    <citation type="journal article" date="2015" name="Genome Res.">
        <title>The Release 6 reference sequence of the Drosophila melanogaster genome.</title>
        <authorList>
            <person name="Hoskins R.A."/>
            <person name="Carlson J.W."/>
            <person name="Wan K.H."/>
            <person name="Park S."/>
            <person name="Mendez I."/>
            <person name="Galle S.E."/>
            <person name="Booth B.W."/>
            <person name="Pfeiffer B.D."/>
            <person name="George R.A."/>
            <person name="Svirskas R."/>
            <person name="Krzywinski M."/>
            <person name="Schein J."/>
            <person name="Accardo M.C."/>
            <person name="Damia E."/>
            <person name="Messina G."/>
            <person name="Mendez-Lago M."/>
            <person name="de Pablos B."/>
            <person name="Demakova O.V."/>
            <person name="Andreyeva E.N."/>
            <person name="Boldyreva L.V."/>
            <person name="Marra M."/>
            <person name="Carvalho A.B."/>
            <person name="Dimitri P."/>
            <person name="Villasante A."/>
            <person name="Zhimulev I.F."/>
            <person name="Rubin G.M."/>
            <person name="Karpen G.H."/>
            <person name="Celniker S.E."/>
        </authorList>
    </citation>
    <scope>NUCLEOTIDE SEQUENCE</scope>
</reference>
<dbReference type="SMART" id="SM00338">
    <property type="entry name" value="BRLZ"/>
    <property type="match status" value="1"/>
</dbReference>
<dbReference type="FlyBase" id="FBgn0033010">
    <property type="gene designation" value="Atf6"/>
</dbReference>
<feature type="coiled-coil region" evidence="7">
    <location>
        <begin position="302"/>
        <end position="336"/>
    </location>
</feature>
<reference evidence="11" key="8">
    <citation type="submission" date="2006-08" db="EMBL/GenBank/DDBJ databases">
        <authorList>
            <person name="Celniker S."/>
            <person name="Carlson J."/>
            <person name="Wan K."/>
            <person name="Frise E."/>
            <person name="Hoskins R."/>
            <person name="Park S."/>
            <person name="Svirskas R."/>
            <person name="Rubin G."/>
        </authorList>
    </citation>
    <scope>NUCLEOTIDE SEQUENCE</scope>
</reference>
<reference evidence="11" key="11">
    <citation type="journal article" date="2015" name="G3 (Bethesda)">
        <title>Gene Model Annotations for Drosophila melanogaster: Impact of High-Throughput Data.</title>
        <authorList>
            <consortium name="FlyBase Consortium"/>
            <person name="Matthews B.B."/>
            <person name="Dos Santos G."/>
            <person name="Crosby M.A."/>
            <person name="Emmert D.B."/>
            <person name="St Pierre S.E."/>
            <person name="Gramates L.S."/>
            <person name="Zhou P."/>
            <person name="Schroeder A.J."/>
            <person name="Falls K."/>
            <person name="Strelets V."/>
            <person name="Russo S.M."/>
            <person name="Gelbart W.M."/>
            <person name="null"/>
        </authorList>
    </citation>
    <scope>NUCLEOTIDE SEQUENCE</scope>
</reference>
<reference evidence="10" key="6">
    <citation type="submission" date="2002-04" db="EMBL/GenBank/DDBJ databases">
        <authorList>
            <person name="Stapleton M."/>
            <person name="Brokstein P."/>
            <person name="Hong L."/>
            <person name="Agbayani A."/>
            <person name="Carlson J."/>
            <person name="Champe M."/>
            <person name="Chavez C."/>
            <person name="Dorsett V."/>
            <person name="Dresnek D."/>
            <person name="Farfan D."/>
            <person name="Frise E."/>
            <person name="George R."/>
            <person name="Gonzalez M."/>
            <person name="Guarin H."/>
            <person name="Kronmiller B."/>
            <person name="Li P."/>
            <person name="Liao G."/>
            <person name="Miranda A."/>
            <person name="Mungall C.J."/>
            <person name="Nunoo J."/>
            <person name="Pacleb J."/>
            <person name="Paragas V."/>
            <person name="Park S."/>
            <person name="Patel S."/>
            <person name="Phouanenavong S."/>
            <person name="Wan K."/>
            <person name="Yu C."/>
            <person name="Lewis S.E."/>
            <person name="Rubin G.M."/>
            <person name="Celniker S."/>
        </authorList>
    </citation>
    <scope>NUCLEOTIDE SEQUENCE</scope>
    <source>
        <strain evidence="10">Berkeley</strain>
    </source>
</reference>
<keyword evidence="3" id="KW-0805">Transcription regulation</keyword>
<evidence type="ECO:0000256" key="7">
    <source>
        <dbReference type="SAM" id="Coils"/>
    </source>
</evidence>
<dbReference type="Gene3D" id="1.20.5.170">
    <property type="match status" value="1"/>
</dbReference>
<reference evidence="11 13" key="1">
    <citation type="journal article" date="2000" name="Science">
        <title>The genome sequence of Drosophila melanogaster.</title>
        <authorList>
            <person name="Adams M.D."/>
            <person name="Celniker S.E."/>
            <person name="Holt R.A."/>
            <person name="Evans C.A."/>
            <person name="Gocayne J.D."/>
            <person name="Amanatides P.G."/>
            <person name="Scherer S.E."/>
            <person name="Li P.W."/>
            <person name="Hoskins R.A."/>
            <person name="Galle R.F."/>
            <person name="George R.A."/>
            <person name="Lewis S.E."/>
            <person name="Richards S."/>
            <person name="Ashburner M."/>
            <person name="Henderson S.N."/>
            <person name="Sutton G.G."/>
            <person name="Wortman J.R."/>
            <person name="Yandell M.D."/>
            <person name="Zhang Q."/>
            <person name="Chen L.X."/>
            <person name="Brandon R.C."/>
            <person name="Rogers Y.H."/>
            <person name="Blazej R.G."/>
            <person name="Champe M."/>
            <person name="Pfeiffer B.D."/>
            <person name="Wan K.H."/>
            <person name="Doyle C."/>
            <person name="Baxter E.G."/>
            <person name="Helt G."/>
            <person name="Nelson C.R."/>
            <person name="Gabor G.L."/>
            <person name="Abril J.F."/>
            <person name="Agbayani A."/>
            <person name="An H.J."/>
            <person name="Andrews-Pfannkoch C."/>
            <person name="Baldwin D."/>
            <person name="Ballew R.M."/>
            <person name="Basu A."/>
            <person name="Baxendale J."/>
            <person name="Bayraktaroglu L."/>
            <person name="Beasley E.M."/>
            <person name="Beeson K.Y."/>
            <person name="Benos P.V."/>
            <person name="Berman B.P."/>
            <person name="Bhandari D."/>
            <person name="Bolshakov S."/>
            <person name="Borkova D."/>
            <person name="Botchan M.R."/>
            <person name="Bouck J."/>
            <person name="Brokstein P."/>
            <person name="Brottier P."/>
            <person name="Burtis K.C."/>
            <person name="Busam D.A."/>
            <person name="Butler H."/>
            <person name="Cadieu E."/>
            <person name="Center A."/>
            <person name="Chandra I."/>
            <person name="Cherry J.M."/>
            <person name="Cawley S."/>
            <person name="Dahlke C."/>
            <person name="Davenport L.B."/>
            <person name="Davies P."/>
            <person name="de Pablos B."/>
            <person name="Delcher A."/>
            <person name="Deng Z."/>
            <person name="Mays A.D."/>
            <person name="Dew I."/>
            <person name="Dietz S.M."/>
            <person name="Dodson K."/>
            <person name="Doup L.E."/>
            <person name="Downes M."/>
            <person name="Dugan-Rocha S."/>
            <person name="Dunkov B.C."/>
            <person name="Dunn P."/>
            <person name="Durbin K.J."/>
            <person name="Evangelista C.C."/>
            <person name="Ferraz C."/>
            <person name="Ferriera S."/>
            <person name="Fleischmann W."/>
            <person name="Fosler C."/>
            <person name="Gabrielian A.E."/>
            <person name="Garg N.S."/>
            <person name="Gelbart W.M."/>
            <person name="Glasser K."/>
            <person name="Glodek A."/>
            <person name="Gong F."/>
            <person name="Gorrell J.H."/>
            <person name="Gu Z."/>
            <person name="Guan P."/>
            <person name="Harris M."/>
            <person name="Harris N.L."/>
            <person name="Harvey D."/>
            <person name="Heiman T.J."/>
            <person name="Hernandez J.R."/>
            <person name="Houck J."/>
            <person name="Hostin D."/>
            <person name="Houston K.A."/>
            <person name="Howland T.J."/>
            <person name="Wei M.H."/>
            <person name="Ibegwam C."/>
            <person name="Jalali M."/>
            <person name="Kalush F."/>
            <person name="Karpen G.H."/>
            <person name="Ke Z."/>
            <person name="Kennison J.A."/>
            <person name="Ketchum K.A."/>
            <person name="Kimmel B.E."/>
            <person name="Kodira C.D."/>
            <person name="Kraft C."/>
            <person name="Kravitz S."/>
            <person name="Kulp D."/>
            <person name="Lai Z."/>
            <person name="Lasko P."/>
            <person name="Lei Y."/>
            <person name="Levitsky A.A."/>
            <person name="Li J."/>
            <person name="Li Z."/>
            <person name="Liang Y."/>
            <person name="Lin X."/>
            <person name="Liu X."/>
            <person name="Mattei B."/>
            <person name="McIntosh T.C."/>
            <person name="McLeod M.P."/>
            <person name="McPherson D."/>
            <person name="Merkulov G."/>
            <person name="Milshina N.V."/>
            <person name="Mobarry C."/>
            <person name="Morris J."/>
            <person name="Moshrefi A."/>
            <person name="Mount S.M."/>
            <person name="Moy M."/>
            <person name="Murphy B."/>
            <person name="Murphy L."/>
            <person name="Muzny D.M."/>
            <person name="Nelson D.L."/>
            <person name="Nelson D.R."/>
            <person name="Nelson K.A."/>
            <person name="Nixon K."/>
            <person name="Nusskern D.R."/>
            <person name="Pacleb J.M."/>
            <person name="Palazzolo M."/>
            <person name="Pittman G.S."/>
            <person name="Pan S."/>
            <person name="Pollard J."/>
            <person name="Puri V."/>
            <person name="Reese M.G."/>
            <person name="Reinert K."/>
            <person name="Remington K."/>
            <person name="Saunders R.D."/>
            <person name="Scheeler F."/>
            <person name="Shen H."/>
            <person name="Shue B.C."/>
            <person name="Siden-Kiamos I."/>
            <person name="Simpson M."/>
            <person name="Skupski M.P."/>
            <person name="Smith T."/>
            <person name="Spier E."/>
            <person name="Spradling A.C."/>
            <person name="Stapleton M."/>
            <person name="Strong R."/>
            <person name="Sun E."/>
            <person name="Svirskas R."/>
            <person name="Tector C."/>
            <person name="Turner R."/>
            <person name="Venter E."/>
            <person name="Wang A.H."/>
            <person name="Wang X."/>
            <person name="Wang Z.Y."/>
            <person name="Wassarman D.A."/>
            <person name="Weinstock G.M."/>
            <person name="Weissenbach J."/>
            <person name="Williams S.M."/>
            <person name="WoodageT"/>
            <person name="Worley K.C."/>
            <person name="Wu D."/>
            <person name="Yang S."/>
            <person name="Yao Q.A."/>
            <person name="Ye J."/>
            <person name="Yeh R.F."/>
            <person name="Zaveri J.S."/>
            <person name="Zhan M."/>
            <person name="Zhang G."/>
            <person name="Zhao Q."/>
            <person name="Zheng L."/>
            <person name="Zheng X.H."/>
            <person name="Zhong F.N."/>
            <person name="Zhong W."/>
            <person name="Zhou X."/>
            <person name="Zhu S."/>
            <person name="Zhu X."/>
            <person name="Smith H.O."/>
            <person name="Gibbs R.A."/>
            <person name="Myers E.W."/>
            <person name="Rubin G.M."/>
            <person name="Venter J.C."/>
        </authorList>
    </citation>
    <scope>NUCLEOTIDE SEQUENCE [LARGE SCALE GENOMIC DNA]</scope>
    <source>
        <strain evidence="13">Berkeley</strain>
    </source>
</reference>
<dbReference type="SUPFAM" id="SSF57959">
    <property type="entry name" value="Leucine zipper domain"/>
    <property type="match status" value="1"/>
</dbReference>
<dbReference type="VEuPathDB" id="VectorBase:FBgn0033010"/>
<evidence type="ECO:0000256" key="4">
    <source>
        <dbReference type="ARBA" id="ARBA00023125"/>
    </source>
</evidence>
<dbReference type="AlphaFoldDB" id="Q8SX87"/>
<dbReference type="Bgee" id="FBgn0033010">
    <property type="expression patterns" value="Expressed in male accessory gland secondary cell (Drosophila) in male reproductive gland and 285 other cell types or tissues"/>
</dbReference>
<reference evidence="11" key="15">
    <citation type="submission" date="2020-05" db="EMBL/GenBank/DDBJ databases">
        <title>Drosophila melanogaster release 4 sequence.</title>
        <authorList>
            <consortium name="Berkeley Drosophila Genome Project"/>
            <person name="Celniker S."/>
            <person name="Carlson J."/>
            <person name="Wan K."/>
            <person name="Pfeiffer B."/>
            <person name="Frise E."/>
            <person name="George R."/>
            <person name="Hoskins R."/>
            <person name="Stapleton M."/>
            <person name="Pacleb J."/>
            <person name="Park S."/>
            <person name="Svirskas R."/>
            <person name="Smith E."/>
            <person name="Yu C."/>
            <person name="Rubin G."/>
        </authorList>
    </citation>
    <scope>NUCLEOTIDE SEQUENCE</scope>
</reference>
<dbReference type="GO" id="GO:0016020">
    <property type="term" value="C:membrane"/>
    <property type="evidence" value="ECO:0007669"/>
    <property type="project" value="UniProtKB-SubCell"/>
</dbReference>
<proteinExistence type="evidence at transcript level"/>
<reference evidence="11" key="12">
    <citation type="journal article" date="2015" name="G3 (Bethesda)">
        <title>Gene Model Annotations for Drosophila melanogaster: The Rule-Benders.</title>
        <authorList>
            <consortium name="FlyBase Consortium"/>
            <person name="Crosby M.A."/>
            <person name="Gramates L.S."/>
            <person name="Dos Santos G."/>
            <person name="Matthews B.B."/>
            <person name="St Pierre S.E."/>
            <person name="Zhou P."/>
            <person name="Schroeder A.J."/>
            <person name="Falls K."/>
            <person name="Emmert D.B."/>
            <person name="Russo S.M."/>
            <person name="Gelbart W.M."/>
            <person name="null"/>
        </authorList>
    </citation>
    <scope>NUCLEOTIDE SEQUENCE</scope>
</reference>
<dbReference type="OMA" id="ISPICEL"/>
<keyword evidence="6" id="KW-0539">Nucleus</keyword>
<dbReference type="Reactome" id="R-DME-381033">
    <property type="pathway name" value="ATF6 (ATF6-alpha) activates chaperones"/>
</dbReference>
<dbReference type="OrthoDB" id="644067at2759"/>
<evidence type="ECO:0000313" key="12">
    <source>
        <dbReference type="FlyBase" id="FBgn0033010"/>
    </source>
</evidence>
<evidence type="ECO:0000313" key="13">
    <source>
        <dbReference type="Proteomes" id="UP000000803"/>
    </source>
</evidence>
<dbReference type="HOGENOM" id="CLU_017371_0_0_1"/>
<dbReference type="GO" id="GO:0030968">
    <property type="term" value="P:endoplasmic reticulum unfolded protein response"/>
    <property type="evidence" value="ECO:0000318"/>
    <property type="project" value="GO_Central"/>
</dbReference>
<evidence type="ECO:0000256" key="2">
    <source>
        <dbReference type="ARBA" id="ARBA00009050"/>
    </source>
</evidence>
<dbReference type="ExpressionAtlas" id="Q8SX87">
    <property type="expression patterns" value="baseline and differential"/>
</dbReference>
<dbReference type="PROSITE" id="PS50217">
    <property type="entry name" value="BZIP"/>
    <property type="match status" value="1"/>
</dbReference>
<reference evidence="11 13" key="9">
    <citation type="journal article" date="2007" name="Science">
        <title>The Release 5.1 annotation of Drosophila melanogaster heterochromatin.</title>
        <authorList>
            <person name="Smith C.D."/>
            <person name="Shu S."/>
            <person name="Mungall C.J."/>
            <person name="Karpen G.H."/>
        </authorList>
    </citation>
    <scope>NUCLEOTIDE SEQUENCE [LARGE SCALE GENOMIC DNA]</scope>
    <source>
        <strain evidence="13">Berkeley</strain>
    </source>
</reference>
<name>Q8SX87_DROME</name>
<feature type="domain" description="BZIP" evidence="9">
    <location>
        <begin position="286"/>
        <end position="337"/>
    </location>
</feature>
<dbReference type="PaxDb" id="7227-FBpp0085417"/>
<dbReference type="FunCoup" id="Q8SX87">
    <property type="interactions" value="782"/>
</dbReference>
<dbReference type="Pfam" id="PF00170">
    <property type="entry name" value="bZIP_1"/>
    <property type="match status" value="1"/>
</dbReference>
<dbReference type="GeneID" id="35480"/>
<dbReference type="PANTHER" id="PTHR46164:SF3">
    <property type="entry name" value="ATF6, ISOFORM C"/>
    <property type="match status" value="1"/>
</dbReference>
<dbReference type="STRING" id="7227.FBpp0085417"/>
<dbReference type="RefSeq" id="NP_995745.1">
    <property type="nucleotide sequence ID" value="NM_206023.2"/>
</dbReference>
<keyword evidence="4" id="KW-0238">DNA-binding</keyword>
<dbReference type="PANTHER" id="PTHR46164">
    <property type="entry name" value="ATF6, ISOFORM C"/>
    <property type="match status" value="1"/>
</dbReference>
<evidence type="ECO:0000313" key="11">
    <source>
        <dbReference type="EMBL" id="AAS64774.1"/>
    </source>
</evidence>
<dbReference type="GO" id="GO:0005634">
    <property type="term" value="C:nucleus"/>
    <property type="evidence" value="ECO:0000318"/>
    <property type="project" value="GO_Central"/>
</dbReference>
<reference evidence="11 13" key="4">
    <citation type="journal article" date="2002" name="Genome Biol.">
        <title>The transposable elements of the Drosophila melanogaster euchromatin: a genomics perspective.</title>
        <authorList>
            <person name="Kaminker J.S."/>
            <person name="Bergman C.M."/>
            <person name="Kronmiller B."/>
            <person name="Carlson J."/>
            <person name="Svirskas R."/>
            <person name="Patel S."/>
            <person name="Frise E."/>
            <person name="Wheeler D.A."/>
            <person name="Lewis S.E."/>
            <person name="Rubin G.M."/>
            <person name="Ashburner M."/>
            <person name="Celniker S.E."/>
        </authorList>
    </citation>
    <scope>NUCLEOTIDE SEQUENCE [LARGE SCALE GENOMIC DNA]</scope>
    <source>
        <strain evidence="13">Berkeley</strain>
    </source>
</reference>
<dbReference type="Proteomes" id="UP000000803">
    <property type="component" value="Chromosome 2R"/>
</dbReference>
<dbReference type="UCSC" id="CG3136-RB">
    <property type="organism name" value="d. melanogaster"/>
</dbReference>
<sequence length="741" mass="84928">MDINEYNLYNDLSLLGEVTENNYDNNIVHDILNSSAFYNDTSLDLSELIPDLQKEAFGLHFSSNPITSEFSLSSPISGLKQIPSACSGEFKRNVNDNNFQLDLTNSRNDLPEPNSSPTRSLNRSNVNGCSNEEAVYPLLVDSDKFDPFFEPAKVRSPNKEFNSTISNLSDIKNELPETSQDLGFNSYNTSRNNSTLTKSWPINTELNLDNQVPKTVLPLSRTIYLPSHDYKGLLPTVKCNGDRTLKKNVNVRSKISNIVIKKKNATFIQSLKESTPSHTMDDKIYKKYQRMIKNRESASLSRKKRKEYVVSLETRINKLEKECDSLKAENITLRDQIFLLATSCQRESGNANGLLHNYSGSERSENKNGRFTSKAKHCNKNNTTATIKKNVAILFAMAFVVSLNAGNFQKYLNIPNNLEGKSEIEPVGKQLSMSNRRLLWADSEEEYKEKNNLSTFLSGKQKEPSLYFLNSGIRNHKINSFENITKNVSHTYSYNEPPPLTYLSTRNCINRCRSHNGSSNQSKYFMLAQNLHKWISGTLNVSNFSKEKEDSNGFEFFNNYFEEKRDIHIKHEKRKMFIDLNDYTSVLPEKQQKLNNTKSFENMREQINVISKIERRDDTFYVFSFNMDHALLPALSYNSSYRPKLSLVLPLENPGINGKMKMIQVDCEVFNTKDFEVSHHLFPAKLRQNVIPRKPNKLNIKKSSTETPVSKTQRVRNFYKVGSRNQATVASSFNKETKFIN</sequence>
<dbReference type="EMBL" id="AY094782">
    <property type="protein sequence ID" value="AAM11135.1"/>
    <property type="molecule type" value="mRNA"/>
</dbReference>
<organism evidence="10">
    <name type="scientific">Drosophila melanogaster</name>
    <name type="common">Fruit fly</name>
    <dbReference type="NCBI Taxonomy" id="7227"/>
    <lineage>
        <taxon>Eukaryota</taxon>
        <taxon>Metazoa</taxon>
        <taxon>Ecdysozoa</taxon>
        <taxon>Arthropoda</taxon>
        <taxon>Hexapoda</taxon>
        <taxon>Insecta</taxon>
        <taxon>Pterygota</taxon>
        <taxon>Neoptera</taxon>
        <taxon>Endopterygota</taxon>
        <taxon>Diptera</taxon>
        <taxon>Brachycera</taxon>
        <taxon>Muscomorpha</taxon>
        <taxon>Ephydroidea</taxon>
        <taxon>Drosophilidae</taxon>
        <taxon>Drosophila</taxon>
        <taxon>Sophophora</taxon>
    </lineage>
</organism>
<dbReference type="EMBL" id="AE013599">
    <property type="protein sequence ID" value="AAS64774.1"/>
    <property type="molecule type" value="Genomic_DNA"/>
</dbReference>
<dbReference type="InterPro" id="IPR046347">
    <property type="entry name" value="bZIP_sf"/>
</dbReference>
<dbReference type="IntAct" id="Q8SX87">
    <property type="interactions" value="6"/>
</dbReference>
<evidence type="ECO:0000256" key="6">
    <source>
        <dbReference type="ARBA" id="ARBA00023242"/>
    </source>
</evidence>
<comment type="similarity">
    <text evidence="2">Belongs to the bZIP family. ATF subfamily.</text>
</comment>
<reference evidence="11 13" key="3">
    <citation type="journal article" date="2002" name="Genome Biol.">
        <title>Annotation of the Drosophila melanogaster euchromatic genome: a systematic review.</title>
        <authorList>
            <person name="Misra S."/>
            <person name="Crosby M.A."/>
            <person name="Mungall C.J."/>
            <person name="Matthews B.B."/>
            <person name="Campbell K.S."/>
            <person name="Hradecky P."/>
            <person name="Huang Y."/>
            <person name="Kaminker J.S."/>
            <person name="Millburn G.H."/>
            <person name="Prochnik S.E."/>
            <person name="Smith C.D."/>
            <person name="Tupy J.L."/>
            <person name="Whitfied E.J."/>
            <person name="Bayraktaroglu L."/>
            <person name="Berman B.P."/>
            <person name="Bettencourt B.R."/>
            <person name="Celniker S.E."/>
            <person name="de Grey A.D."/>
            <person name="Drysdale R.A."/>
            <person name="Harris N.L."/>
            <person name="Richter J."/>
            <person name="Russo S."/>
            <person name="Schroeder A.J."/>
            <person name="Shu S.Q."/>
            <person name="Stapleton M."/>
            <person name="Yamada C."/>
            <person name="Ashburner M."/>
            <person name="Gelbart W.M."/>
            <person name="Rubin G.M."/>
            <person name="Lewis S.E."/>
        </authorList>
    </citation>
    <scope>GENOME REANNOTATION</scope>
    <source>
        <strain evidence="13">Berkeley</strain>
    </source>
</reference>
<protein>
    <submittedName>
        <fullName evidence="11">Atf6, isoform C</fullName>
    </submittedName>
    <submittedName>
        <fullName evidence="10">LD12677p</fullName>
    </submittedName>
</protein>
<reference evidence="11 13" key="7">
    <citation type="journal article" date="2005" name="PLoS Comput. Biol.">
        <title>Combined evidence annotation of transposable elements in genome sequences.</title>
        <authorList>
            <person name="Quesneville H."/>
            <person name="Bergman C.M."/>
            <person name="Andrieu O."/>
            <person name="Autard D."/>
            <person name="Nouaud D."/>
            <person name="Ashburner M."/>
            <person name="Anxolabehere D."/>
        </authorList>
    </citation>
    <scope>NUCLEOTIDE SEQUENCE [LARGE SCALE GENOMIC DNA]</scope>
    <source>
        <strain evidence="13">Berkeley</strain>
    </source>
</reference>
<evidence type="ECO:0000259" key="9">
    <source>
        <dbReference type="PROSITE" id="PS50217"/>
    </source>
</evidence>
<keyword evidence="5" id="KW-0804">Transcription</keyword>
<dbReference type="DNASU" id="35480"/>
<dbReference type="BioGRID-ORCS" id="35480">
    <property type="hits" value="0 hits in 3 CRISPR screens"/>
</dbReference>
<evidence type="ECO:0000256" key="8">
    <source>
        <dbReference type="SAM" id="MobiDB-lite"/>
    </source>
</evidence>
<feature type="region of interest" description="Disordered" evidence="8">
    <location>
        <begin position="103"/>
        <end position="127"/>
    </location>
</feature>
<reference evidence="11 13" key="10">
    <citation type="journal article" date="2007" name="Science">
        <title>Sequence finishing and mapping of Drosophila melanogaster heterochromatin.</title>
        <authorList>
            <person name="Hoskins R.A."/>
            <person name="Carlson J.W."/>
            <person name="Kennedy C."/>
            <person name="Acevedo D."/>
            <person name="Evans-Holm M."/>
            <person name="Frise E."/>
            <person name="Wan K.H."/>
            <person name="Park S."/>
            <person name="Mendez-Lago M."/>
            <person name="Rossi F."/>
            <person name="Villasante A."/>
            <person name="Dimitri P."/>
            <person name="Karpen G.H."/>
            <person name="Celniker S.E."/>
        </authorList>
    </citation>
    <scope>NUCLEOTIDE SEQUENCE [LARGE SCALE GENOMIC DNA]</scope>
    <source>
        <strain evidence="13">Berkeley</strain>
    </source>
</reference>
<reference evidence="11 13" key="2">
    <citation type="journal article" date="2002" name="Genome Biol.">
        <title>Finishing a whole-genome shotgun: release 3 of the Drosophila melanogaster euchromatic genome sequence.</title>
        <authorList>
            <person name="Celniker S.E."/>
            <person name="Wheeler D.A."/>
            <person name="Kronmiller B."/>
            <person name="Carlson J.W."/>
            <person name="Halpern A."/>
            <person name="Patel S."/>
            <person name="Adams M."/>
            <person name="Champe M."/>
            <person name="Dugan S.P."/>
            <person name="Frise E."/>
            <person name="Hodgson A."/>
            <person name="George R.A."/>
            <person name="Hoskins R.A."/>
            <person name="Laverty T."/>
            <person name="Muzny D.M."/>
            <person name="Nelson C.R."/>
            <person name="Pacleb J.M."/>
            <person name="Park S."/>
            <person name="Pfeiffer B.D."/>
            <person name="Richards S."/>
            <person name="Sodergren E.J."/>
            <person name="Svirskas R."/>
            <person name="Tabor P.E."/>
            <person name="Wan K."/>
            <person name="Stapleton M."/>
            <person name="Sutton G.G."/>
            <person name="Venter C."/>
            <person name="Weinstock G."/>
            <person name="Scherer S.E."/>
            <person name="Myers E.W."/>
            <person name="Gibbs R.A."/>
            <person name="Rubin G.M."/>
        </authorList>
    </citation>
    <scope>NUCLEOTIDE SEQUENCE [LARGE SCALE GENOMIC DNA]</scope>
    <source>
        <strain evidence="13">Berkeley</strain>
    </source>
</reference>
<dbReference type="GO" id="GO:0000978">
    <property type="term" value="F:RNA polymerase II cis-regulatory region sequence-specific DNA binding"/>
    <property type="evidence" value="ECO:0000318"/>
    <property type="project" value="GO_Central"/>
</dbReference>
<dbReference type="CTD" id="22926"/>
<evidence type="ECO:0000256" key="5">
    <source>
        <dbReference type="ARBA" id="ARBA00023163"/>
    </source>
</evidence>
<dbReference type="GO" id="GO:0006357">
    <property type="term" value="P:regulation of transcription by RNA polymerase II"/>
    <property type="evidence" value="ECO:0000318"/>
    <property type="project" value="GO_Central"/>
</dbReference>
<accession>Q8SX87</accession>
<evidence type="ECO:0000256" key="3">
    <source>
        <dbReference type="ARBA" id="ARBA00023015"/>
    </source>
</evidence>
<dbReference type="AGR" id="FB:FBgn0033010"/>
<dbReference type="InterPro" id="IPR004827">
    <property type="entry name" value="bZIP"/>
</dbReference>
<comment type="subcellular location">
    <subcellularLocation>
        <location evidence="1">Membrane</location>
        <topology evidence="1">Single-pass membrane protein</topology>
    </subcellularLocation>
</comment>
<evidence type="ECO:0000256" key="1">
    <source>
        <dbReference type="ARBA" id="ARBA00004167"/>
    </source>
</evidence>
<dbReference type="CDD" id="cd14700">
    <property type="entry name" value="bZIP_ATF6"/>
    <property type="match status" value="1"/>
</dbReference>
<reference evidence="11 13" key="5">
    <citation type="journal article" date="2002" name="Genome Biol.">
        <title>Heterochromatic sequences in a Drosophila whole-genome shotgun assembly.</title>
        <authorList>
            <person name="Hoskins R.A."/>
            <person name="Smith C.D."/>
            <person name="Carlson J.W."/>
            <person name="Carvalho A.B."/>
            <person name="Halpern A."/>
            <person name="Kaminker J.S."/>
            <person name="Kennedy C."/>
            <person name="Mungall C.J."/>
            <person name="Sullivan B.A."/>
            <person name="Sutton G.G."/>
            <person name="Yasuhara J.C."/>
            <person name="Wakimoto B.T."/>
            <person name="Myers E.W."/>
            <person name="Celniker S.E."/>
            <person name="Rubin G.M."/>
            <person name="Karpen G.H."/>
        </authorList>
    </citation>
    <scope>NUCLEOTIDE SEQUENCE [LARGE SCALE GENOMIC DNA]</scope>
    <source>
        <strain evidence="13">Berkeley</strain>
    </source>
</reference>
<gene>
    <name evidence="11 12" type="primary">Atf6</name>
    <name evidence="11" type="synonym">ATF6</name>
    <name evidence="11" type="synonym">atf6</name>
    <name evidence="11" type="synonym">DM15</name>
    <name evidence="11" type="synonym">Dmel\CG3136</name>
    <name evidence="10 12" type="ORF">CG3136</name>
    <name evidence="11" type="ORF">Dmel_CG3136</name>
</gene>
<keyword evidence="13" id="KW-1185">Reference proteome</keyword>
<evidence type="ECO:0000313" key="10">
    <source>
        <dbReference type="EMBL" id="AAM11135.1"/>
    </source>
</evidence>
<dbReference type="InParanoid" id="Q8SX87"/>
<keyword evidence="7" id="KW-0175">Coiled coil</keyword>
<reference evidence="11" key="14">
    <citation type="submission" date="2020-04" db="EMBL/GenBank/DDBJ databases">
        <authorList>
            <consortium name="FlyBase"/>
        </authorList>
    </citation>
    <scope>NUCLEOTIDE SEQUENCE</scope>
</reference>
<dbReference type="eggNOG" id="KOG4343">
    <property type="taxonomic scope" value="Eukaryota"/>
</dbReference>
<dbReference type="GO" id="GO:0000981">
    <property type="term" value="F:DNA-binding transcription factor activity, RNA polymerase II-specific"/>
    <property type="evidence" value="ECO:0000318"/>
    <property type="project" value="GO_Central"/>
</dbReference>
<dbReference type="SMR" id="Q8SX87"/>